<comment type="similarity">
    <text evidence="1">Belongs to the peptidase S49 family.</text>
</comment>
<dbReference type="AlphaFoldDB" id="A0A348G3L2"/>
<proteinExistence type="inferred from homology"/>
<reference evidence="6 7" key="1">
    <citation type="submission" date="2018-08" db="EMBL/GenBank/DDBJ databases">
        <title>Complete genome sequencing of Blastochloris tepida GI.</title>
        <authorList>
            <person name="Tsukatani Y."/>
            <person name="Mori H."/>
        </authorList>
    </citation>
    <scope>NUCLEOTIDE SEQUENCE [LARGE SCALE GENOMIC DNA]</scope>
    <source>
        <strain evidence="6 7">GI</strain>
    </source>
</reference>
<evidence type="ECO:0000313" key="6">
    <source>
        <dbReference type="EMBL" id="BBF94145.1"/>
    </source>
</evidence>
<name>A0A348G3L2_9HYPH</name>
<dbReference type="GO" id="GO:0006508">
    <property type="term" value="P:proteolysis"/>
    <property type="evidence" value="ECO:0007669"/>
    <property type="project" value="UniProtKB-KW"/>
</dbReference>
<dbReference type="PANTHER" id="PTHR42987:SF8">
    <property type="entry name" value="PROTEINASE"/>
    <property type="match status" value="1"/>
</dbReference>
<keyword evidence="3" id="KW-0378">Hydrolase</keyword>
<dbReference type="InterPro" id="IPR029045">
    <property type="entry name" value="ClpP/crotonase-like_dom_sf"/>
</dbReference>
<keyword evidence="2" id="KW-0645">Protease</keyword>
<dbReference type="Gene3D" id="3.90.226.10">
    <property type="entry name" value="2-enoyl-CoA Hydratase, Chain A, domain 1"/>
    <property type="match status" value="1"/>
</dbReference>
<evidence type="ECO:0000256" key="3">
    <source>
        <dbReference type="ARBA" id="ARBA00022801"/>
    </source>
</evidence>
<dbReference type="GO" id="GO:0008236">
    <property type="term" value="F:serine-type peptidase activity"/>
    <property type="evidence" value="ECO:0007669"/>
    <property type="project" value="UniProtKB-KW"/>
</dbReference>
<dbReference type="Gene3D" id="6.20.330.10">
    <property type="match status" value="1"/>
</dbReference>
<organism evidence="6 7">
    <name type="scientific">Blastochloris tepida</name>
    <dbReference type="NCBI Taxonomy" id="2233851"/>
    <lineage>
        <taxon>Bacteria</taxon>
        <taxon>Pseudomonadati</taxon>
        <taxon>Pseudomonadota</taxon>
        <taxon>Alphaproteobacteria</taxon>
        <taxon>Hyphomicrobiales</taxon>
        <taxon>Blastochloridaceae</taxon>
        <taxon>Blastochloris</taxon>
    </lineage>
</organism>
<dbReference type="InterPro" id="IPR002142">
    <property type="entry name" value="Peptidase_S49"/>
</dbReference>
<dbReference type="KEGG" id="blag:BLTE_28300"/>
<dbReference type="Pfam" id="PF01343">
    <property type="entry name" value="Peptidase_S49"/>
    <property type="match status" value="1"/>
</dbReference>
<dbReference type="SUPFAM" id="SSF52096">
    <property type="entry name" value="ClpP/crotonase"/>
    <property type="match status" value="1"/>
</dbReference>
<evidence type="ECO:0000313" key="7">
    <source>
        <dbReference type="Proteomes" id="UP000266934"/>
    </source>
</evidence>
<gene>
    <name evidence="6" type="primary">sohB</name>
    <name evidence="6" type="ORF">BLTE_28300</name>
</gene>
<protein>
    <submittedName>
        <fullName evidence="6">Peptidase S49</fullName>
    </submittedName>
</protein>
<dbReference type="EMBL" id="AP018907">
    <property type="protein sequence ID" value="BBF94145.1"/>
    <property type="molecule type" value="Genomic_DNA"/>
</dbReference>
<sequence length="294" mass="31747">MTASLANRLLQRLRPYLPVPLRPPEIPVVPVVRLTGVIGFSTPLSPGITMVGVARMLERAFDVADAKAVAIVINSPGGSAVQSHLIHRRIRMLAEDAGLPVLVFVEDVAASGGYMIACAGDEIFADPSSIIGSIGVIGATFGFDRLMERIGVERRVYTAGERKSMLDPFRPEDPDDVERLKTIQRAIHAKFIALVKARRGERLKEPDDALFTGEYWEAERAQAFGLIDGFGDARTVLRARFGDDVSTPLITAERTLFGRRLPGFSAAPAAPGAGLAADLVSAIEARALWSRYGL</sequence>
<accession>A0A348G3L2</accession>
<evidence type="ECO:0000256" key="4">
    <source>
        <dbReference type="ARBA" id="ARBA00022825"/>
    </source>
</evidence>
<dbReference type="OrthoDB" id="9764363at2"/>
<dbReference type="CDD" id="cd07023">
    <property type="entry name" value="S49_Sppa_N_C"/>
    <property type="match status" value="1"/>
</dbReference>
<dbReference type="InterPro" id="IPR047272">
    <property type="entry name" value="S49_SppA_C"/>
</dbReference>
<feature type="domain" description="Peptidase S49" evidence="5">
    <location>
        <begin position="95"/>
        <end position="237"/>
    </location>
</feature>
<evidence type="ECO:0000259" key="5">
    <source>
        <dbReference type="Pfam" id="PF01343"/>
    </source>
</evidence>
<evidence type="ECO:0000256" key="2">
    <source>
        <dbReference type="ARBA" id="ARBA00022670"/>
    </source>
</evidence>
<dbReference type="PANTHER" id="PTHR42987">
    <property type="entry name" value="PEPTIDASE S49"/>
    <property type="match status" value="1"/>
</dbReference>
<evidence type="ECO:0000256" key="1">
    <source>
        <dbReference type="ARBA" id="ARBA00008683"/>
    </source>
</evidence>
<keyword evidence="4" id="KW-0720">Serine protease</keyword>
<dbReference type="RefSeq" id="WP_126401285.1">
    <property type="nucleotide sequence ID" value="NZ_AP018907.1"/>
</dbReference>
<dbReference type="Proteomes" id="UP000266934">
    <property type="component" value="Chromosome"/>
</dbReference>
<keyword evidence="7" id="KW-1185">Reference proteome</keyword>